<evidence type="ECO:0000256" key="1">
    <source>
        <dbReference type="SAM" id="Coils"/>
    </source>
</evidence>
<sequence length="472" mass="52503">MCDGIHDPGGPRRCPSQRGHRRRDYRRALYAAKKAAAAQTLGSPTPPAADPVGAVVPTIEQVQESITAAEAAWFTYSVNSSPENARAYETAVRRVGEQVAAQVDNEVDKRLGDAESEFQRIAQLRTELDAEIDAFARDKEAYQQWSRSMSPKLPRMSFAEQNEVVKESQARVDELNARSKALTKRRQDLDGMAAERGVAEGRIATEVLAAYRAYGTTAPSIHQSSSKRAHDLVADASRSFPDDWAKSASEGMPMVVKESKKRAFYQGMSLITVTEEQDYDYSENPAGEQEWPTRKAMPPAPEKSLGERMAELGQPRGVPKWVAVRSPETGRWRWKLRVTDKGAKYLSEMRVPTAESGTAKSHRTTVHELSHRVEARHPRLSIACIAFRDRRTTNPDGSRHRQEVYGPGEYVRPDDFVTSYIGKHYDSSVHTEVLSMGMESVFAGSQGSLKGYQGHKADREHRNLILGLCASA</sequence>
<evidence type="ECO:0000313" key="4">
    <source>
        <dbReference type="Proteomes" id="UP001160334"/>
    </source>
</evidence>
<feature type="region of interest" description="Disordered" evidence="2">
    <location>
        <begin position="1"/>
        <end position="23"/>
    </location>
</feature>
<comment type="caution">
    <text evidence="3">The sequence shown here is derived from an EMBL/GenBank/DDBJ whole genome shotgun (WGS) entry which is preliminary data.</text>
</comment>
<dbReference type="EMBL" id="JARXVC010000017">
    <property type="protein sequence ID" value="MDH6283982.1"/>
    <property type="molecule type" value="Genomic_DNA"/>
</dbReference>
<feature type="coiled-coil region" evidence="1">
    <location>
        <begin position="158"/>
        <end position="185"/>
    </location>
</feature>
<feature type="region of interest" description="Disordered" evidence="2">
    <location>
        <begin position="279"/>
        <end position="302"/>
    </location>
</feature>
<dbReference type="Proteomes" id="UP001160334">
    <property type="component" value="Unassembled WGS sequence"/>
</dbReference>
<keyword evidence="1" id="KW-0175">Coiled coil</keyword>
<accession>A0ABT6MI39</accession>
<feature type="compositionally biased region" description="Basic and acidic residues" evidence="2">
    <location>
        <begin position="1"/>
        <end position="10"/>
    </location>
</feature>
<gene>
    <name evidence="3" type="ORF">M2280_005233</name>
</gene>
<protein>
    <submittedName>
        <fullName evidence="3">Uncharacterized protein</fullName>
    </submittedName>
</protein>
<proteinExistence type="predicted"/>
<keyword evidence="4" id="KW-1185">Reference proteome</keyword>
<organism evidence="3 4">
    <name type="scientific">Prescottella agglutinans</name>
    <dbReference type="NCBI Taxonomy" id="1644129"/>
    <lineage>
        <taxon>Bacteria</taxon>
        <taxon>Bacillati</taxon>
        <taxon>Actinomycetota</taxon>
        <taxon>Actinomycetes</taxon>
        <taxon>Mycobacteriales</taxon>
        <taxon>Nocardiaceae</taxon>
        <taxon>Prescottella</taxon>
    </lineage>
</organism>
<name>A0ABT6MI39_9NOCA</name>
<reference evidence="3 4" key="1">
    <citation type="submission" date="2023-04" db="EMBL/GenBank/DDBJ databases">
        <title>Forest soil microbial communities from Buena Vista Peninsula, Colon Province, Panama.</title>
        <authorList>
            <person name="Bouskill N."/>
        </authorList>
    </citation>
    <scope>NUCLEOTIDE SEQUENCE [LARGE SCALE GENOMIC DNA]</scope>
    <source>
        <strain evidence="3 4">CFH S0262</strain>
    </source>
</reference>
<evidence type="ECO:0000256" key="2">
    <source>
        <dbReference type="SAM" id="MobiDB-lite"/>
    </source>
</evidence>
<dbReference type="RefSeq" id="WP_280763233.1">
    <property type="nucleotide sequence ID" value="NZ_JARXVC010000017.1"/>
</dbReference>
<evidence type="ECO:0000313" key="3">
    <source>
        <dbReference type="EMBL" id="MDH6283982.1"/>
    </source>
</evidence>